<dbReference type="Gene3D" id="3.30.450.40">
    <property type="match status" value="1"/>
</dbReference>
<dbReference type="FunFam" id="3.60.40.10:FF:000005">
    <property type="entry name" value="Serine/threonine protein phosphatase"/>
    <property type="match status" value="1"/>
</dbReference>
<dbReference type="Gene3D" id="3.60.40.10">
    <property type="entry name" value="PPM-type phosphatase domain"/>
    <property type="match status" value="1"/>
</dbReference>
<reference evidence="19 20" key="1">
    <citation type="submission" date="2017-07" db="EMBL/GenBank/DDBJ databases">
        <title>Genome sequence of Streptomyces pluripotens MUSC 137T.</title>
        <authorList>
            <person name="Ser H.-L."/>
            <person name="Lee L.-H."/>
        </authorList>
    </citation>
    <scope>NUCLEOTIDE SEQUENCE [LARGE SCALE GENOMIC DNA]</scope>
    <source>
        <strain evidence="19 20">MUSC 137</strain>
    </source>
</reference>
<dbReference type="GO" id="GO:0005524">
    <property type="term" value="F:ATP binding"/>
    <property type="evidence" value="ECO:0007669"/>
    <property type="project" value="UniProtKB-KW"/>
</dbReference>
<sequence length="709" mass="76716">MSEAGWSSADHSWAETRWPGGEPSQPSGLMDLLGVAAVLLNAEGRIVLWSPQAEELYGYSAQESLGQYAAHLLVREEHWEWVIDKFAEVMETGQSWGGTFPVRCKDGSTRLVELRNMRLLNDRGDFFALGLGTDSPRLRQVERDVAFSTRLISQSPIGIAIFDTALRYLAVNPALERIHGIPAPEHLGRHYREIMKDPQFEVPEAAMRHVLETGISLVDQSTVLAHTSADPEHPHAWSVSVYRLEDTRGHVLGVAELVVDVTDRYQSALQASQARRRLALIADGSARIGTTLEVERTARELVEVIVPEFADLGTVDVLDSVLDEHRPAPGRGPARFRTLAVKAGYPTEAAQAADSSDRVTAYDADSLAARCVRTGLPILIPHADGNDLSRIARDEYAALLLARAGVHSFMAVPLTARGSVIGFLGLIRARDPRPFDKDDLAMAAELASRAAVCVDNARAHQSVRNAAETLQRSLLPTAPPTLPGLQVACRYRPAQAAYEVGGDWYDVLPLGGDRTALVVGDVMGSGIDAAAAMGRLRTATAAFADLDLDPARILGQLDSITSRLERYIATCVYAVYDPHTGVCRIANAGHLPPALVRGGERPRLLDLPNGIPLGVGGVPFETTALVFGLGDLLVLYTDGLVETRHHAIDERLEGLLRLLDTSDCTLEETCDRLLDGLRHPDDHDDVALLIARAVPLAPQPSTPSPPSSG</sequence>
<dbReference type="EC" id="3.1.3.16" evidence="1"/>
<feature type="region of interest" description="Disordered" evidence="16">
    <location>
        <begin position="1"/>
        <end position="24"/>
    </location>
</feature>
<dbReference type="InterPro" id="IPR013656">
    <property type="entry name" value="PAS_4"/>
</dbReference>
<dbReference type="SUPFAM" id="SSF81606">
    <property type="entry name" value="PP2C-like"/>
    <property type="match status" value="1"/>
</dbReference>
<dbReference type="NCBIfam" id="TIGR00229">
    <property type="entry name" value="sensory_box"/>
    <property type="match status" value="2"/>
</dbReference>
<dbReference type="RefSeq" id="WP_052270289.1">
    <property type="nucleotide sequence ID" value="NZ_CP022433.1"/>
</dbReference>
<evidence type="ECO:0000256" key="7">
    <source>
        <dbReference type="ARBA" id="ARBA00022801"/>
    </source>
</evidence>
<dbReference type="Pfam" id="PF08448">
    <property type="entry name" value="PAS_4"/>
    <property type="match status" value="1"/>
</dbReference>
<dbReference type="PROSITE" id="PS50112">
    <property type="entry name" value="PAS"/>
    <property type="match status" value="1"/>
</dbReference>
<feature type="domain" description="PAS" evidence="17">
    <location>
        <begin position="29"/>
        <end position="93"/>
    </location>
</feature>
<keyword evidence="6" id="KW-0418">Kinase</keyword>
<evidence type="ECO:0000256" key="12">
    <source>
        <dbReference type="ARBA" id="ARBA00047761"/>
    </source>
</evidence>
<dbReference type="Gene3D" id="3.30.450.20">
    <property type="entry name" value="PAS domain"/>
    <property type="match status" value="2"/>
</dbReference>
<dbReference type="GO" id="GO:0046872">
    <property type="term" value="F:metal ion binding"/>
    <property type="evidence" value="ECO:0007669"/>
    <property type="project" value="UniProtKB-KW"/>
</dbReference>
<dbReference type="SUPFAM" id="SSF55781">
    <property type="entry name" value="GAF domain-like"/>
    <property type="match status" value="1"/>
</dbReference>
<evidence type="ECO:0000256" key="15">
    <source>
        <dbReference type="ARBA" id="ARBA00081350"/>
    </source>
</evidence>
<comment type="function">
    <text evidence="13">Primarily acts as an independent SigF regulator that is sensitive to the osmosensory signal, mediating the cross talk of PknD with the SigF regulon. Possesses both phosphatase and kinase activities. The kinase domain functions as a classic anti-sigma factor-like kinase to phosphorylate the anti-anti-sigma factor domain at the canonical regulatory site, and the phosphatase domain antagonizes this activity.</text>
</comment>
<evidence type="ECO:0000256" key="10">
    <source>
        <dbReference type="ARBA" id="ARBA00022912"/>
    </source>
</evidence>
<keyword evidence="7" id="KW-0378">Hydrolase</keyword>
<protein>
    <recommendedName>
        <fullName evidence="1">protein-serine/threonine phosphatase</fullName>
        <ecNumber evidence="1">3.1.3.16</ecNumber>
    </recommendedName>
    <alternativeName>
        <fullName evidence="15">Protein-serine/threonine phosphatase</fullName>
    </alternativeName>
    <alternativeName>
        <fullName evidence="14">Serine/threonine-protein kinase</fullName>
    </alternativeName>
</protein>
<dbReference type="Pfam" id="PF07228">
    <property type="entry name" value="SpoIIE"/>
    <property type="match status" value="1"/>
</dbReference>
<evidence type="ECO:0000256" key="3">
    <source>
        <dbReference type="ARBA" id="ARBA00022679"/>
    </source>
</evidence>
<evidence type="ECO:0000256" key="11">
    <source>
        <dbReference type="ARBA" id="ARBA00023211"/>
    </source>
</evidence>
<evidence type="ECO:0000256" key="16">
    <source>
        <dbReference type="SAM" id="MobiDB-lite"/>
    </source>
</evidence>
<name>A0A221NSG2_9ACTN</name>
<keyword evidence="11" id="KW-0464">Manganese</keyword>
<keyword evidence="3" id="KW-0808">Transferase</keyword>
<dbReference type="GO" id="GO:0004722">
    <property type="term" value="F:protein serine/threonine phosphatase activity"/>
    <property type="evidence" value="ECO:0007669"/>
    <property type="project" value="UniProtKB-EC"/>
</dbReference>
<keyword evidence="4" id="KW-0479">Metal-binding</keyword>
<evidence type="ECO:0000259" key="17">
    <source>
        <dbReference type="PROSITE" id="PS50112"/>
    </source>
</evidence>
<keyword evidence="10" id="KW-0904">Protein phosphatase</keyword>
<dbReference type="Proteomes" id="UP000031501">
    <property type="component" value="Chromosome"/>
</dbReference>
<evidence type="ECO:0000259" key="18">
    <source>
        <dbReference type="PROSITE" id="PS51746"/>
    </source>
</evidence>
<feature type="domain" description="PPM-type phosphatase" evidence="18">
    <location>
        <begin position="488"/>
        <end position="693"/>
    </location>
</feature>
<keyword evidence="5" id="KW-0547">Nucleotide-binding</keyword>
<dbReference type="Pfam" id="PF00989">
    <property type="entry name" value="PAS"/>
    <property type="match status" value="1"/>
</dbReference>
<dbReference type="InterPro" id="IPR052016">
    <property type="entry name" value="Bact_Sigma-Reg"/>
</dbReference>
<evidence type="ECO:0000256" key="13">
    <source>
        <dbReference type="ARBA" id="ARBA00056274"/>
    </source>
</evidence>
<dbReference type="InterPro" id="IPR001932">
    <property type="entry name" value="PPM-type_phosphatase-like_dom"/>
</dbReference>
<dbReference type="PANTHER" id="PTHR43156">
    <property type="entry name" value="STAGE II SPORULATION PROTEIN E-RELATED"/>
    <property type="match status" value="1"/>
</dbReference>
<dbReference type="SMART" id="SM00091">
    <property type="entry name" value="PAS"/>
    <property type="match status" value="2"/>
</dbReference>
<dbReference type="AlphaFoldDB" id="A0A221NSG2"/>
<comment type="catalytic activity">
    <reaction evidence="12">
        <text>O-phospho-L-seryl-[protein] + H2O = L-seryl-[protein] + phosphate</text>
        <dbReference type="Rhea" id="RHEA:20629"/>
        <dbReference type="Rhea" id="RHEA-COMP:9863"/>
        <dbReference type="Rhea" id="RHEA-COMP:11604"/>
        <dbReference type="ChEBI" id="CHEBI:15377"/>
        <dbReference type="ChEBI" id="CHEBI:29999"/>
        <dbReference type="ChEBI" id="CHEBI:43474"/>
        <dbReference type="ChEBI" id="CHEBI:83421"/>
        <dbReference type="EC" id="3.1.3.16"/>
    </reaction>
</comment>
<dbReference type="GO" id="GO:0016301">
    <property type="term" value="F:kinase activity"/>
    <property type="evidence" value="ECO:0007669"/>
    <property type="project" value="UniProtKB-KW"/>
</dbReference>
<evidence type="ECO:0000256" key="9">
    <source>
        <dbReference type="ARBA" id="ARBA00022842"/>
    </source>
</evidence>
<evidence type="ECO:0000256" key="1">
    <source>
        <dbReference type="ARBA" id="ARBA00013081"/>
    </source>
</evidence>
<keyword evidence="2" id="KW-0597">Phosphoprotein</keyword>
<dbReference type="EMBL" id="CP022433">
    <property type="protein sequence ID" value="ASN22852.1"/>
    <property type="molecule type" value="Genomic_DNA"/>
</dbReference>
<keyword evidence="8" id="KW-0067">ATP-binding</keyword>
<dbReference type="InterPro" id="IPR029016">
    <property type="entry name" value="GAF-like_dom_sf"/>
</dbReference>
<dbReference type="InterPro" id="IPR035965">
    <property type="entry name" value="PAS-like_dom_sf"/>
</dbReference>
<dbReference type="GO" id="GO:0006355">
    <property type="term" value="P:regulation of DNA-templated transcription"/>
    <property type="evidence" value="ECO:0007669"/>
    <property type="project" value="InterPro"/>
</dbReference>
<dbReference type="FunFam" id="3.30.450.40:FF:000035">
    <property type="entry name" value="PAS sensor protein"/>
    <property type="match status" value="1"/>
</dbReference>
<proteinExistence type="predicted"/>
<gene>
    <name evidence="19" type="ORF">LK07_01075</name>
</gene>
<evidence type="ECO:0000313" key="19">
    <source>
        <dbReference type="EMBL" id="ASN22852.1"/>
    </source>
</evidence>
<organism evidence="19 20">
    <name type="scientific">Streptomyces pluripotens</name>
    <dbReference type="NCBI Taxonomy" id="1355015"/>
    <lineage>
        <taxon>Bacteria</taxon>
        <taxon>Bacillati</taxon>
        <taxon>Actinomycetota</taxon>
        <taxon>Actinomycetes</taxon>
        <taxon>Kitasatosporales</taxon>
        <taxon>Streptomycetaceae</taxon>
        <taxon>Streptomyces</taxon>
    </lineage>
</organism>
<dbReference type="InterPro" id="IPR013767">
    <property type="entry name" value="PAS_fold"/>
</dbReference>
<dbReference type="PANTHER" id="PTHR43156:SF2">
    <property type="entry name" value="STAGE II SPORULATION PROTEIN E"/>
    <property type="match status" value="1"/>
</dbReference>
<evidence type="ECO:0000313" key="20">
    <source>
        <dbReference type="Proteomes" id="UP000031501"/>
    </source>
</evidence>
<evidence type="ECO:0000256" key="6">
    <source>
        <dbReference type="ARBA" id="ARBA00022777"/>
    </source>
</evidence>
<evidence type="ECO:0000256" key="8">
    <source>
        <dbReference type="ARBA" id="ARBA00022840"/>
    </source>
</evidence>
<keyword evidence="9" id="KW-0460">Magnesium</keyword>
<evidence type="ECO:0000256" key="2">
    <source>
        <dbReference type="ARBA" id="ARBA00022553"/>
    </source>
</evidence>
<dbReference type="SMART" id="SM00331">
    <property type="entry name" value="PP2C_SIG"/>
    <property type="match status" value="1"/>
</dbReference>
<dbReference type="InterPro" id="IPR003018">
    <property type="entry name" value="GAF"/>
</dbReference>
<dbReference type="PROSITE" id="PS51746">
    <property type="entry name" value="PPM_2"/>
    <property type="match status" value="1"/>
</dbReference>
<dbReference type="InterPro" id="IPR000014">
    <property type="entry name" value="PAS"/>
</dbReference>
<keyword evidence="20" id="KW-1185">Reference proteome</keyword>
<dbReference type="InterPro" id="IPR036457">
    <property type="entry name" value="PPM-type-like_dom_sf"/>
</dbReference>
<dbReference type="CDD" id="cd00130">
    <property type="entry name" value="PAS"/>
    <property type="match status" value="1"/>
</dbReference>
<dbReference type="SMART" id="SM00065">
    <property type="entry name" value="GAF"/>
    <property type="match status" value="1"/>
</dbReference>
<evidence type="ECO:0000256" key="5">
    <source>
        <dbReference type="ARBA" id="ARBA00022741"/>
    </source>
</evidence>
<evidence type="ECO:0000256" key="14">
    <source>
        <dbReference type="ARBA" id="ARBA00075117"/>
    </source>
</evidence>
<evidence type="ECO:0000256" key="4">
    <source>
        <dbReference type="ARBA" id="ARBA00022723"/>
    </source>
</evidence>
<dbReference type="SUPFAM" id="SSF55785">
    <property type="entry name" value="PYP-like sensor domain (PAS domain)"/>
    <property type="match status" value="2"/>
</dbReference>
<accession>A0A221NSG2</accession>
<dbReference type="Pfam" id="PF01590">
    <property type="entry name" value="GAF"/>
    <property type="match status" value="1"/>
</dbReference>